<protein>
    <recommendedName>
        <fullName evidence="3">F-box domain-containing protein</fullName>
    </recommendedName>
</protein>
<dbReference type="InterPro" id="IPR032675">
    <property type="entry name" value="LRR_dom_sf"/>
</dbReference>
<dbReference type="GeneID" id="6017251"/>
<comment type="caution">
    <text evidence="1">The sequence shown here is derived from an EMBL/GenBank/DDBJ whole genome shotgun (WGS) entry which is preliminary data.</text>
</comment>
<evidence type="ECO:0000313" key="2">
    <source>
        <dbReference type="Proteomes" id="UP000001861"/>
    </source>
</evidence>
<dbReference type="RefSeq" id="XP_001840601.1">
    <property type="nucleotide sequence ID" value="XM_001840549.2"/>
</dbReference>
<dbReference type="VEuPathDB" id="FungiDB:CC1G_09485"/>
<dbReference type="OMA" id="LEACQPI"/>
<organism evidence="1 2">
    <name type="scientific">Coprinopsis cinerea (strain Okayama-7 / 130 / ATCC MYA-4618 / FGSC 9003)</name>
    <name type="common">Inky cap fungus</name>
    <name type="synonym">Hormographiella aspergillata</name>
    <dbReference type="NCBI Taxonomy" id="240176"/>
    <lineage>
        <taxon>Eukaryota</taxon>
        <taxon>Fungi</taxon>
        <taxon>Dikarya</taxon>
        <taxon>Basidiomycota</taxon>
        <taxon>Agaricomycotina</taxon>
        <taxon>Agaricomycetes</taxon>
        <taxon>Agaricomycetidae</taxon>
        <taxon>Agaricales</taxon>
        <taxon>Agaricineae</taxon>
        <taxon>Psathyrellaceae</taxon>
        <taxon>Coprinopsis</taxon>
    </lineage>
</organism>
<keyword evidence="2" id="KW-1185">Reference proteome</keyword>
<dbReference type="SUPFAM" id="SSF52047">
    <property type="entry name" value="RNI-like"/>
    <property type="match status" value="1"/>
</dbReference>
<dbReference type="OrthoDB" id="2631350at2759"/>
<dbReference type="AlphaFoldDB" id="A8PDH5"/>
<dbReference type="Proteomes" id="UP000001861">
    <property type="component" value="Unassembled WGS sequence"/>
</dbReference>
<dbReference type="KEGG" id="cci:CC1G_09485"/>
<dbReference type="Gene3D" id="3.80.10.10">
    <property type="entry name" value="Ribonuclease Inhibitor"/>
    <property type="match status" value="1"/>
</dbReference>
<dbReference type="InParanoid" id="A8PDH5"/>
<name>A8PDH5_COPC7</name>
<proteinExistence type="predicted"/>
<reference evidence="1 2" key="1">
    <citation type="journal article" date="2010" name="Proc. Natl. Acad. Sci. U.S.A.">
        <title>Insights into evolution of multicellular fungi from the assembled chromosomes of the mushroom Coprinopsis cinerea (Coprinus cinereus).</title>
        <authorList>
            <person name="Stajich J.E."/>
            <person name="Wilke S.K."/>
            <person name="Ahren D."/>
            <person name="Au C.H."/>
            <person name="Birren B.W."/>
            <person name="Borodovsky M."/>
            <person name="Burns C."/>
            <person name="Canback B."/>
            <person name="Casselton L.A."/>
            <person name="Cheng C.K."/>
            <person name="Deng J."/>
            <person name="Dietrich F.S."/>
            <person name="Fargo D.C."/>
            <person name="Farman M.L."/>
            <person name="Gathman A.C."/>
            <person name="Goldberg J."/>
            <person name="Guigo R."/>
            <person name="Hoegger P.J."/>
            <person name="Hooker J.B."/>
            <person name="Huggins A."/>
            <person name="James T.Y."/>
            <person name="Kamada T."/>
            <person name="Kilaru S."/>
            <person name="Kodira C."/>
            <person name="Kues U."/>
            <person name="Kupfer D."/>
            <person name="Kwan H.S."/>
            <person name="Lomsadze A."/>
            <person name="Li W."/>
            <person name="Lilly W.W."/>
            <person name="Ma L.J."/>
            <person name="Mackey A.J."/>
            <person name="Manning G."/>
            <person name="Martin F."/>
            <person name="Muraguchi H."/>
            <person name="Natvig D.O."/>
            <person name="Palmerini H."/>
            <person name="Ramesh M.A."/>
            <person name="Rehmeyer C.J."/>
            <person name="Roe B.A."/>
            <person name="Shenoy N."/>
            <person name="Stanke M."/>
            <person name="Ter-Hovhannisyan V."/>
            <person name="Tunlid A."/>
            <person name="Velagapudi R."/>
            <person name="Vision T.J."/>
            <person name="Zeng Q."/>
            <person name="Zolan M.E."/>
            <person name="Pukkila P.J."/>
        </authorList>
    </citation>
    <scope>NUCLEOTIDE SEQUENCE [LARGE SCALE GENOMIC DNA]</scope>
    <source>
        <strain evidence="2">Okayama-7 / 130 / ATCC MYA-4618 / FGSC 9003</strain>
    </source>
</reference>
<gene>
    <name evidence="1" type="ORF">CC1G_09485</name>
</gene>
<evidence type="ECO:0008006" key="3">
    <source>
        <dbReference type="Google" id="ProtNLM"/>
    </source>
</evidence>
<evidence type="ECO:0000313" key="1">
    <source>
        <dbReference type="EMBL" id="EAU81241.1"/>
    </source>
</evidence>
<dbReference type="EMBL" id="AACS02000006">
    <property type="protein sequence ID" value="EAU81241.1"/>
    <property type="molecule type" value="Genomic_DNA"/>
</dbReference>
<accession>A8PDH5</accession>
<sequence>MASPAVTSPRDDVLSNEDLLGIIFDYVLSGNIGTSPTNNSTGNNNSYSPRKQLLRLAQTQKAFLQPALDALWSALDGIFPLLKLLPALVAVNGVYVINGSIQDSHWEKVQSYARRVKTITFAAQGENVSPFVYQALSMYQGRKKALQLFPSLHSVTVVCDSTCDYSSIFLAIRPTLEKVEIRGVGSSSPRDVQCIQQLLLALSLQATGLKHLALKGEGTEALAPTLFHVHTFKALSSLTIDLSSLAIPLAVLNGLRALRDLKSLTLFAGTTSATSSPLPLRQVTRGSPPLPDSLAFPTLMELNLHGSASGFLRALSVVNLGDVQKIELRIAEESDSHQWRDCFHLIAAGCRQLRSIKVTPSPCFRGSCHFSLPIIEPLLDILSLTHLNLNVTSLSFSNGLISTIASSFPNLKVLSLPSTPASEYPDLGCLKFLGACKRLQWARLCLRLNPDVSSHGMVPNQSLTTLYIGDAVTQSLGIQDCLSIAEFLDLMFPSLVTLERVPVMSSRRGNHGHEQTFEDIKASLNVLRATRERVHASFLKQKEMEAADCSSRNQDSI</sequence>